<dbReference type="InterPro" id="IPR003593">
    <property type="entry name" value="AAA+_ATPase"/>
</dbReference>
<dbReference type="PANTHER" id="PTHR46411">
    <property type="entry name" value="FAMILY ATPASE, PUTATIVE-RELATED"/>
    <property type="match status" value="1"/>
</dbReference>
<organism evidence="2 3">
    <name type="scientific">Phaeoacremonium minimum (strain UCR-PA7)</name>
    <name type="common">Esca disease fungus</name>
    <name type="synonym">Togninia minima</name>
    <dbReference type="NCBI Taxonomy" id="1286976"/>
    <lineage>
        <taxon>Eukaryota</taxon>
        <taxon>Fungi</taxon>
        <taxon>Dikarya</taxon>
        <taxon>Ascomycota</taxon>
        <taxon>Pezizomycotina</taxon>
        <taxon>Sordariomycetes</taxon>
        <taxon>Sordariomycetidae</taxon>
        <taxon>Togniniales</taxon>
        <taxon>Togniniaceae</taxon>
        <taxon>Phaeoacremonium</taxon>
    </lineage>
</organism>
<reference evidence="3" key="1">
    <citation type="journal article" date="2013" name="Genome Announc.">
        <title>Draft genome sequence of the ascomycete Phaeoacremonium aleophilum strain UCR-PA7, a causal agent of the esca disease complex in grapevines.</title>
        <authorList>
            <person name="Blanco-Ulate B."/>
            <person name="Rolshausen P."/>
            <person name="Cantu D."/>
        </authorList>
    </citation>
    <scope>NUCLEOTIDE SEQUENCE [LARGE SCALE GENOMIC DNA]</scope>
    <source>
        <strain evidence="3">UCR-PA7</strain>
    </source>
</reference>
<accession>R8BIW0</accession>
<dbReference type="EMBL" id="KB933176">
    <property type="protein sequence ID" value="EON99219.1"/>
    <property type="molecule type" value="Genomic_DNA"/>
</dbReference>
<dbReference type="OrthoDB" id="10042665at2759"/>
<evidence type="ECO:0000259" key="1">
    <source>
        <dbReference type="SMART" id="SM00382"/>
    </source>
</evidence>
<feature type="domain" description="AAA+ ATPase" evidence="1">
    <location>
        <begin position="59"/>
        <end position="243"/>
    </location>
</feature>
<evidence type="ECO:0000313" key="2">
    <source>
        <dbReference type="EMBL" id="EON99219.1"/>
    </source>
</evidence>
<dbReference type="HOGENOM" id="CLU_004471_5_1_1"/>
<dbReference type="AlphaFoldDB" id="R8BIW0"/>
<dbReference type="PANTHER" id="PTHR46411:SF3">
    <property type="entry name" value="AAA+ ATPASE DOMAIN-CONTAINING PROTEIN"/>
    <property type="match status" value="1"/>
</dbReference>
<dbReference type="InterPro" id="IPR027417">
    <property type="entry name" value="P-loop_NTPase"/>
</dbReference>
<sequence length="245" mass="27314">MLTSEAQFLVDDLTEIEWNDAAFDHLVLPGNEKELAWAFVENKALSTNHFDDFVQDKGRGIIILMFGPPGVGKTYTAEAVAERSRVPLYSMSAGMLGTTPKAVEAALDRALELCKLWNAMLLLDEVDVFLGARTDTDLARNELVAGFLDHAFQSRVDLFLPYADLTAQARRKVWKNFIDRAGQDKFVVKDDDLDVLAGVSLNGREIKNLIKSAHLLSLKGKEKITMERLYMLAQNRLKALQALSA</sequence>
<dbReference type="RefSeq" id="XP_007915940.1">
    <property type="nucleotide sequence ID" value="XM_007917749.1"/>
</dbReference>
<gene>
    <name evidence="2" type="ORF">UCRPA7_5202</name>
</gene>
<keyword evidence="3" id="KW-1185">Reference proteome</keyword>
<dbReference type="Gene3D" id="3.40.50.300">
    <property type="entry name" value="P-loop containing nucleotide triphosphate hydrolases"/>
    <property type="match status" value="1"/>
</dbReference>
<dbReference type="SUPFAM" id="SSF52540">
    <property type="entry name" value="P-loop containing nucleoside triphosphate hydrolases"/>
    <property type="match status" value="1"/>
</dbReference>
<dbReference type="InterPro" id="IPR003959">
    <property type="entry name" value="ATPase_AAA_core"/>
</dbReference>
<dbReference type="eggNOG" id="KOG0740">
    <property type="taxonomic scope" value="Eukaryota"/>
</dbReference>
<dbReference type="GeneID" id="19325732"/>
<dbReference type="Pfam" id="PF00004">
    <property type="entry name" value="AAA"/>
    <property type="match status" value="1"/>
</dbReference>
<protein>
    <submittedName>
        <fullName evidence="2">Putative aaa family protein</fullName>
    </submittedName>
</protein>
<dbReference type="SMART" id="SM00382">
    <property type="entry name" value="AAA"/>
    <property type="match status" value="1"/>
</dbReference>
<evidence type="ECO:0000313" key="3">
    <source>
        <dbReference type="Proteomes" id="UP000014074"/>
    </source>
</evidence>
<dbReference type="KEGG" id="tmn:UCRPA7_5202"/>
<name>R8BIW0_PHAM7</name>
<dbReference type="GO" id="GO:0016887">
    <property type="term" value="F:ATP hydrolysis activity"/>
    <property type="evidence" value="ECO:0007669"/>
    <property type="project" value="InterPro"/>
</dbReference>
<proteinExistence type="predicted"/>
<dbReference type="GO" id="GO:0005524">
    <property type="term" value="F:ATP binding"/>
    <property type="evidence" value="ECO:0007669"/>
    <property type="project" value="InterPro"/>
</dbReference>
<dbReference type="Proteomes" id="UP000014074">
    <property type="component" value="Unassembled WGS sequence"/>
</dbReference>